<feature type="transmembrane region" description="Helical" evidence="7">
    <location>
        <begin position="83"/>
        <end position="106"/>
    </location>
</feature>
<accession>A0A0C1RD13</accession>
<evidence type="ECO:0000256" key="5">
    <source>
        <dbReference type="ARBA" id="ARBA00022989"/>
    </source>
</evidence>
<keyword evidence="5 7" id="KW-1133">Transmembrane helix</keyword>
<evidence type="ECO:0000256" key="6">
    <source>
        <dbReference type="ARBA" id="ARBA00023136"/>
    </source>
</evidence>
<evidence type="ECO:0000256" key="2">
    <source>
        <dbReference type="ARBA" id="ARBA00007362"/>
    </source>
</evidence>
<dbReference type="InterPro" id="IPR000620">
    <property type="entry name" value="EamA_dom"/>
</dbReference>
<keyword evidence="10" id="KW-1185">Reference proteome</keyword>
<dbReference type="InterPro" id="IPR037185">
    <property type="entry name" value="EmrE-like"/>
</dbReference>
<feature type="transmembrane region" description="Helical" evidence="7">
    <location>
        <begin position="223"/>
        <end position="241"/>
    </location>
</feature>
<feature type="transmembrane region" description="Helical" evidence="7">
    <location>
        <begin position="253"/>
        <end position="273"/>
    </location>
</feature>
<feature type="transmembrane region" description="Helical" evidence="7">
    <location>
        <begin position="192"/>
        <end position="211"/>
    </location>
</feature>
<feature type="transmembrane region" description="Helical" evidence="7">
    <location>
        <begin position="279"/>
        <end position="295"/>
    </location>
</feature>
<comment type="similarity">
    <text evidence="2">Belongs to the EamA transporter family.</text>
</comment>
<comment type="subcellular location">
    <subcellularLocation>
        <location evidence="1">Cell membrane</location>
        <topology evidence="1">Multi-pass membrane protein</topology>
    </subcellularLocation>
</comment>
<feature type="transmembrane region" description="Helical" evidence="7">
    <location>
        <begin position="112"/>
        <end position="131"/>
    </location>
</feature>
<dbReference type="STRING" id="29341.RSJ17_10150"/>
<evidence type="ECO:0000259" key="8">
    <source>
        <dbReference type="Pfam" id="PF00892"/>
    </source>
</evidence>
<evidence type="ECO:0000313" key="10">
    <source>
        <dbReference type="Proteomes" id="UP000031366"/>
    </source>
</evidence>
<dbReference type="Proteomes" id="UP000031366">
    <property type="component" value="Unassembled WGS sequence"/>
</dbReference>
<feature type="domain" description="EamA" evidence="8">
    <location>
        <begin position="164"/>
        <end position="294"/>
    </location>
</feature>
<dbReference type="AlphaFoldDB" id="A0A0C1RD13"/>
<dbReference type="SUPFAM" id="SSF103481">
    <property type="entry name" value="Multidrug resistance efflux transporter EmrE"/>
    <property type="match status" value="2"/>
</dbReference>
<evidence type="ECO:0000313" key="9">
    <source>
        <dbReference type="EMBL" id="KIE48281.1"/>
    </source>
</evidence>
<feature type="domain" description="EamA" evidence="8">
    <location>
        <begin position="24"/>
        <end position="154"/>
    </location>
</feature>
<evidence type="ECO:0000256" key="1">
    <source>
        <dbReference type="ARBA" id="ARBA00004651"/>
    </source>
</evidence>
<feature type="transmembrane region" description="Helical" evidence="7">
    <location>
        <begin position="138"/>
        <end position="159"/>
    </location>
</feature>
<protein>
    <submittedName>
        <fullName evidence="9">EamA-like transporter family protein</fullName>
    </submittedName>
</protein>
<evidence type="ECO:0000256" key="4">
    <source>
        <dbReference type="ARBA" id="ARBA00022692"/>
    </source>
</evidence>
<proteinExistence type="inferred from homology"/>
<evidence type="ECO:0000256" key="3">
    <source>
        <dbReference type="ARBA" id="ARBA00022475"/>
    </source>
</evidence>
<sequence>MTFFTVKYKKGSDLMKALKNKSLLADLALLLVAIIWGGGFIAVKDSVNLIPPFYQMTIRFFLSTVIMAIIFNKNLRKATRADFKMGTIIGIFLFLGFALQTVGIVYTTASKSAFLTATYVVLVPFLNWAIFKLKPDKFSIIGAILCLIGISFLTLQGGLNFNGGDILTILCGIGFAGQIITIGLYTKKTDPIILTIIQFGVAAILSFIMAIFFEPVPQFETKLILPIAYMVIFSTTLCFIIQNVAQKYTSSTHAAIILSLESLFGSLFSVLIFGDKFTFSMIVGCIFIFIAIITTETKLSFIFKNNNSEDLLADKELEVASGENIE</sequence>
<comment type="caution">
    <text evidence="9">The sequence shown here is derived from an EMBL/GenBank/DDBJ whole genome shotgun (WGS) entry which is preliminary data.</text>
</comment>
<dbReference type="GO" id="GO:0005886">
    <property type="term" value="C:plasma membrane"/>
    <property type="evidence" value="ECO:0007669"/>
    <property type="project" value="UniProtKB-SubCell"/>
</dbReference>
<organism evidence="9 10">
    <name type="scientific">Clostridium argentinense CDC 2741</name>
    <dbReference type="NCBI Taxonomy" id="1418104"/>
    <lineage>
        <taxon>Bacteria</taxon>
        <taxon>Bacillati</taxon>
        <taxon>Bacillota</taxon>
        <taxon>Clostridia</taxon>
        <taxon>Eubacteriales</taxon>
        <taxon>Clostridiaceae</taxon>
        <taxon>Clostridium</taxon>
    </lineage>
</organism>
<feature type="transmembrane region" description="Helical" evidence="7">
    <location>
        <begin position="165"/>
        <end position="185"/>
    </location>
</feature>
<gene>
    <name evidence="9" type="ORF">U732_4065</name>
</gene>
<keyword evidence="6 7" id="KW-0472">Membrane</keyword>
<dbReference type="InterPro" id="IPR051258">
    <property type="entry name" value="Diverse_Substrate_Transporter"/>
</dbReference>
<keyword evidence="3" id="KW-1003">Cell membrane</keyword>
<keyword evidence="4 7" id="KW-0812">Transmembrane</keyword>
<dbReference type="Pfam" id="PF00892">
    <property type="entry name" value="EamA"/>
    <property type="match status" value="2"/>
</dbReference>
<evidence type="ECO:0000256" key="7">
    <source>
        <dbReference type="SAM" id="Phobius"/>
    </source>
</evidence>
<feature type="transmembrane region" description="Helical" evidence="7">
    <location>
        <begin position="53"/>
        <end position="71"/>
    </location>
</feature>
<feature type="transmembrane region" description="Helical" evidence="7">
    <location>
        <begin position="23"/>
        <end position="41"/>
    </location>
</feature>
<dbReference type="EMBL" id="AYSO01000011">
    <property type="protein sequence ID" value="KIE48281.1"/>
    <property type="molecule type" value="Genomic_DNA"/>
</dbReference>
<name>A0A0C1RD13_9CLOT</name>
<reference evidence="9 10" key="1">
    <citation type="journal article" date="2015" name="Infect. Genet. Evol.">
        <title>Genomic sequences of six botulinum neurotoxin-producing strains representing three clostridial species illustrate the mobility and diversity of botulinum neurotoxin genes.</title>
        <authorList>
            <person name="Smith T.J."/>
            <person name="Hill K.K."/>
            <person name="Xie G."/>
            <person name="Foley B.T."/>
            <person name="Williamson C.H."/>
            <person name="Foster J.T."/>
            <person name="Johnson S.L."/>
            <person name="Chertkov O."/>
            <person name="Teshima H."/>
            <person name="Gibbons H.S."/>
            <person name="Johnsky L.A."/>
            <person name="Karavis M.A."/>
            <person name="Smith L.A."/>
        </authorList>
    </citation>
    <scope>NUCLEOTIDE SEQUENCE [LARGE SCALE GENOMIC DNA]</scope>
    <source>
        <strain evidence="9 10">CDC 2741</strain>
    </source>
</reference>
<dbReference type="PANTHER" id="PTHR42920:SF5">
    <property type="entry name" value="EAMA DOMAIN-CONTAINING PROTEIN"/>
    <property type="match status" value="1"/>
</dbReference>
<dbReference type="PANTHER" id="PTHR42920">
    <property type="entry name" value="OS03G0707200 PROTEIN-RELATED"/>
    <property type="match status" value="1"/>
</dbReference>